<keyword evidence="1" id="KW-0732">Signal</keyword>
<dbReference type="InterPro" id="IPR036908">
    <property type="entry name" value="RlpA-like_sf"/>
</dbReference>
<reference evidence="2 3" key="1">
    <citation type="submission" date="2018-03" db="EMBL/GenBank/DDBJ databases">
        <title>The ancient ancestry and fast evolution of plastids.</title>
        <authorList>
            <person name="Moore K.R."/>
            <person name="Magnabosco C."/>
            <person name="Momper L."/>
            <person name="Gold D.A."/>
            <person name="Bosak T."/>
            <person name="Fournier G.P."/>
        </authorList>
    </citation>
    <scope>NUCLEOTIDE SEQUENCE [LARGE SCALE GENOMIC DNA]</scope>
    <source>
        <strain evidence="2 3">CCALA 037</strain>
    </source>
</reference>
<dbReference type="OrthoDB" id="6221043at2"/>
<dbReference type="EMBL" id="PVWO01000172">
    <property type="protein sequence ID" value="PSB55662.1"/>
    <property type="molecule type" value="Genomic_DNA"/>
</dbReference>
<name>A0A2T1GDZ7_9CYAN</name>
<dbReference type="AlphaFoldDB" id="A0A2T1GDZ7"/>
<evidence type="ECO:0000313" key="3">
    <source>
        <dbReference type="Proteomes" id="UP000238937"/>
    </source>
</evidence>
<dbReference type="PROSITE" id="PS51257">
    <property type="entry name" value="PROKAR_LIPOPROTEIN"/>
    <property type="match status" value="1"/>
</dbReference>
<organism evidence="2 3">
    <name type="scientific">Chamaesiphon polymorphus CCALA 037</name>
    <dbReference type="NCBI Taxonomy" id="2107692"/>
    <lineage>
        <taxon>Bacteria</taxon>
        <taxon>Bacillati</taxon>
        <taxon>Cyanobacteriota</taxon>
        <taxon>Cyanophyceae</taxon>
        <taxon>Gomontiellales</taxon>
        <taxon>Chamaesiphonaceae</taxon>
        <taxon>Chamaesiphon</taxon>
    </lineage>
</organism>
<evidence type="ECO:0008006" key="4">
    <source>
        <dbReference type="Google" id="ProtNLM"/>
    </source>
</evidence>
<sequence length="432" mass="47534">MRYFRLLIGIGSIALTACTRTIPTSSVPQSPTPVITPTQIVSTSPGVASTAISSPTPVIATTPPAAAPTAAIPTIAPLPSAGTLPQVGDYQVIDELKQPQFMAQSRDIFKAASLPSSKVKFNPADLLVVLKSTRKYFKNSLDTDPDLQREGILGKQGVTVADIVKTLDFMVLTLQQDIKAKRPIRLQDPKFLNTNFRTIQWTAFNPTATEQKRVRMTKYAVFTHPGSRTPTKEFNAGIYALKPGTDIEALRVKYTKQDVLKNIYEPEGPEFGAVEPLAYLDREGLESALMEGTILIKFNDGKSAFFNVDRNNNIPYVKGLAPTEQKRYWYFKPVKAIKGYGQTIETKISLKPGVTFAGDVLNIGLGRIVVTENSIDGKPQLRMGIIADTGGAFLPNLHQLDYLAGVFDSKDDFTAYIRKLPEYTKAYILVKR</sequence>
<keyword evidence="3" id="KW-1185">Reference proteome</keyword>
<accession>A0A2T1GDZ7</accession>
<dbReference type="Proteomes" id="UP000238937">
    <property type="component" value="Unassembled WGS sequence"/>
</dbReference>
<dbReference type="RefSeq" id="WP_106305895.1">
    <property type="nucleotide sequence ID" value="NZ_PVWO01000172.1"/>
</dbReference>
<gene>
    <name evidence="2" type="ORF">C7B77_14325</name>
</gene>
<evidence type="ECO:0000313" key="2">
    <source>
        <dbReference type="EMBL" id="PSB55662.1"/>
    </source>
</evidence>
<proteinExistence type="predicted"/>
<dbReference type="SUPFAM" id="SSF50685">
    <property type="entry name" value="Barwin-like endoglucanases"/>
    <property type="match status" value="1"/>
</dbReference>
<protein>
    <recommendedName>
        <fullName evidence="4">POLO box domain-containing protein</fullName>
    </recommendedName>
</protein>
<evidence type="ECO:0000256" key="1">
    <source>
        <dbReference type="SAM" id="SignalP"/>
    </source>
</evidence>
<feature type="chain" id="PRO_5015479600" description="POLO box domain-containing protein" evidence="1">
    <location>
        <begin position="18"/>
        <end position="432"/>
    </location>
</feature>
<feature type="signal peptide" evidence="1">
    <location>
        <begin position="1"/>
        <end position="17"/>
    </location>
</feature>
<comment type="caution">
    <text evidence="2">The sequence shown here is derived from an EMBL/GenBank/DDBJ whole genome shotgun (WGS) entry which is preliminary data.</text>
</comment>